<evidence type="ECO:0000256" key="5">
    <source>
        <dbReference type="ARBA" id="ARBA00023186"/>
    </source>
</evidence>
<organism evidence="6 7">
    <name type="scientific">Dactylosporangium darangshiense</name>
    <dbReference type="NCBI Taxonomy" id="579108"/>
    <lineage>
        <taxon>Bacteria</taxon>
        <taxon>Bacillati</taxon>
        <taxon>Actinomycetota</taxon>
        <taxon>Actinomycetes</taxon>
        <taxon>Micromonosporales</taxon>
        <taxon>Micromonosporaceae</taxon>
        <taxon>Dactylosporangium</taxon>
    </lineage>
</organism>
<comment type="similarity">
    <text evidence="1">Belongs to the heat shock protein 70 family.</text>
</comment>
<keyword evidence="3" id="KW-0067">ATP-binding</keyword>
<keyword evidence="7" id="KW-1185">Reference proteome</keyword>
<gene>
    <name evidence="6" type="ORF">GCM10022255_031900</name>
</gene>
<name>A0ABP8D7G1_9ACTN</name>
<comment type="caution">
    <text evidence="6">The sequence shown here is derived from an EMBL/GenBank/DDBJ whole genome shotgun (WGS) entry which is preliminary data.</text>
</comment>
<dbReference type="EMBL" id="BAABAT010000007">
    <property type="protein sequence ID" value="GAA4249139.1"/>
    <property type="molecule type" value="Genomic_DNA"/>
</dbReference>
<dbReference type="Pfam" id="PF00012">
    <property type="entry name" value="HSP70"/>
    <property type="match status" value="1"/>
</dbReference>
<keyword evidence="4" id="KW-0346">Stress response</keyword>
<evidence type="ECO:0000256" key="4">
    <source>
        <dbReference type="ARBA" id="ARBA00023016"/>
    </source>
</evidence>
<dbReference type="Gene3D" id="3.90.640.10">
    <property type="entry name" value="Actin, Chain A, domain 4"/>
    <property type="match status" value="1"/>
</dbReference>
<keyword evidence="5" id="KW-0143">Chaperone</keyword>
<dbReference type="InterPro" id="IPR043129">
    <property type="entry name" value="ATPase_NBD"/>
</dbReference>
<reference evidence="7" key="1">
    <citation type="journal article" date="2019" name="Int. J. Syst. Evol. Microbiol.">
        <title>The Global Catalogue of Microorganisms (GCM) 10K type strain sequencing project: providing services to taxonomists for standard genome sequencing and annotation.</title>
        <authorList>
            <consortium name="The Broad Institute Genomics Platform"/>
            <consortium name="The Broad Institute Genome Sequencing Center for Infectious Disease"/>
            <person name="Wu L."/>
            <person name="Ma J."/>
        </authorList>
    </citation>
    <scope>NUCLEOTIDE SEQUENCE [LARGE SCALE GENOMIC DNA]</scope>
    <source>
        <strain evidence="7">JCM 17441</strain>
    </source>
</reference>
<dbReference type="PANTHER" id="PTHR42749">
    <property type="entry name" value="CELL SHAPE-DETERMINING PROTEIN MREB"/>
    <property type="match status" value="1"/>
</dbReference>
<keyword evidence="2" id="KW-0547">Nucleotide-binding</keyword>
<dbReference type="PRINTS" id="PR00301">
    <property type="entry name" value="HEATSHOCK70"/>
</dbReference>
<evidence type="ECO:0000256" key="1">
    <source>
        <dbReference type="ARBA" id="ARBA00007381"/>
    </source>
</evidence>
<evidence type="ECO:0000256" key="2">
    <source>
        <dbReference type="ARBA" id="ARBA00022741"/>
    </source>
</evidence>
<evidence type="ECO:0000256" key="3">
    <source>
        <dbReference type="ARBA" id="ARBA00022840"/>
    </source>
</evidence>
<dbReference type="RefSeq" id="WP_345127395.1">
    <property type="nucleotide sequence ID" value="NZ_BAABAT010000007.1"/>
</dbReference>
<dbReference type="PROSITE" id="PS00297">
    <property type="entry name" value="HSP70_1"/>
    <property type="match status" value="1"/>
</dbReference>
<accession>A0ABP8D7G1</accession>
<dbReference type="Proteomes" id="UP001500620">
    <property type="component" value="Unassembled WGS sequence"/>
</dbReference>
<dbReference type="InterPro" id="IPR013126">
    <property type="entry name" value="Hsp_70_fam"/>
</dbReference>
<sequence length="811" mass="86513">MPNWGLGVDLGTSFSAAAIVAGDRVEILEVGRERRIPSTVLLDDAGRLLAGSLAQRLVGRSPERAERNPKRYVGRGPMLLGGNPVDAGAALAALLELFVAEGRSRFDGARPAAVVLTHPVAWGEDRREVLRAAGAAVVPDATLHLVEEPVAAAVHYTESHNLSEGGRVAVYDLGGGTFDSAVLARRGGAFVVVGKPGGDDQIGGETFDERVYEYFGAQLAQRAPQWWEQVSTGVERRWLAAAADLLGEARAAKEALSEYDTASQYISGADVDVEISRTELENLIGTDIQRTADILDETIRQAQDDGGAQDRLAGIFLTGGASRMPLVEQTLRARYAAQVRTWDDPKTVVALGAARVARTHLAASPAQPPVQPAPQPVAVAQPVRPAEPVVVEGDRFDVRLGGVVEAVATGRDIYAWCRDPAASVDVLHRLDAATGQPDRQLALGRVTAWAASSEGLLVADRFGINARLHTLSPELVIRSTRPVMTVEDPVILADGAVGWAFLRPYASAFVDNSIGLPWGSTGGLSVIETNLTAVFVQDSLPLDIGDTARWYVNENNALRRLFDQNSPSESLPMLAHGSEGCVVILGRYASKAPMGASYRRPGGFAHGRHQAVQPYQIVCRVTSGGKVTHGARRSKNWLYQAVHHRDQWHLATEAGLETGPLEGESTTLLASRPRPGALRWFPAGEHMYAIGIEQVLPSRGLWVAILEPGGGLRTLFQDSAVSLLGHLTSRERAELPRVLPDGDGLWIAAGGGDGRTQLLHATPDGVTTAKSATGWLEPVARLSSGLLCLHDPWSQPGVARANLGHLVSVPL</sequence>
<evidence type="ECO:0000313" key="7">
    <source>
        <dbReference type="Proteomes" id="UP001500620"/>
    </source>
</evidence>
<dbReference type="PROSITE" id="PS01036">
    <property type="entry name" value="HSP70_3"/>
    <property type="match status" value="1"/>
</dbReference>
<protein>
    <submittedName>
        <fullName evidence="6">Uncharacterized protein</fullName>
    </submittedName>
</protein>
<evidence type="ECO:0000313" key="6">
    <source>
        <dbReference type="EMBL" id="GAA4249139.1"/>
    </source>
</evidence>
<dbReference type="PANTHER" id="PTHR42749:SF1">
    <property type="entry name" value="CELL SHAPE-DETERMINING PROTEIN MREB"/>
    <property type="match status" value="1"/>
</dbReference>
<dbReference type="InterPro" id="IPR018181">
    <property type="entry name" value="Heat_shock_70_CS"/>
</dbReference>
<proteinExistence type="inferred from homology"/>
<dbReference type="Gene3D" id="3.30.420.40">
    <property type="match status" value="2"/>
</dbReference>
<dbReference type="SUPFAM" id="SSF53067">
    <property type="entry name" value="Actin-like ATPase domain"/>
    <property type="match status" value="2"/>
</dbReference>